<name>A0A3G2J6P1_9ACTN</name>
<keyword evidence="11" id="KW-1185">Reference proteome</keyword>
<feature type="transmembrane region" description="Helical" evidence="8">
    <location>
        <begin position="279"/>
        <end position="305"/>
    </location>
</feature>
<dbReference type="PANTHER" id="PTHR33406">
    <property type="entry name" value="MEMBRANE PROTEIN MJ1562-RELATED"/>
    <property type="match status" value="1"/>
</dbReference>
<dbReference type="AlphaFoldDB" id="A0A3G2J6P1"/>
<feature type="transmembrane region" description="Helical" evidence="8">
    <location>
        <begin position="203"/>
        <end position="223"/>
    </location>
</feature>
<comment type="subcellular location">
    <subcellularLocation>
        <location evidence="1">Cell membrane</location>
        <topology evidence="1">Multi-pass membrane protein</topology>
    </subcellularLocation>
</comment>
<dbReference type="SUPFAM" id="SSF82866">
    <property type="entry name" value="Multidrug efflux transporter AcrB transmembrane domain"/>
    <property type="match status" value="2"/>
</dbReference>
<proteinExistence type="inferred from homology"/>
<feature type="transmembrane region" description="Helical" evidence="8">
    <location>
        <begin position="366"/>
        <end position="386"/>
    </location>
</feature>
<evidence type="ECO:0000256" key="8">
    <source>
        <dbReference type="SAM" id="Phobius"/>
    </source>
</evidence>
<feature type="compositionally biased region" description="Basic and acidic residues" evidence="7">
    <location>
        <begin position="714"/>
        <end position="730"/>
    </location>
</feature>
<dbReference type="RefSeq" id="WP_121785387.1">
    <property type="nucleotide sequence ID" value="NZ_CP033073.1"/>
</dbReference>
<protein>
    <submittedName>
        <fullName evidence="10">MMPL family transporter</fullName>
    </submittedName>
</protein>
<keyword evidence="3" id="KW-1003">Cell membrane</keyword>
<evidence type="ECO:0000256" key="4">
    <source>
        <dbReference type="ARBA" id="ARBA00022692"/>
    </source>
</evidence>
<keyword evidence="6 8" id="KW-0472">Membrane</keyword>
<evidence type="ECO:0000256" key="1">
    <source>
        <dbReference type="ARBA" id="ARBA00004651"/>
    </source>
</evidence>
<gene>
    <name evidence="10" type="ORF">D9753_01665</name>
</gene>
<feature type="transmembrane region" description="Helical" evidence="8">
    <location>
        <begin position="582"/>
        <end position="606"/>
    </location>
</feature>
<dbReference type="InterPro" id="IPR000731">
    <property type="entry name" value="SSD"/>
</dbReference>
<dbReference type="Gene3D" id="1.20.1640.10">
    <property type="entry name" value="Multidrug efflux transporter AcrB transmembrane domain"/>
    <property type="match status" value="2"/>
</dbReference>
<feature type="transmembrane region" description="Helical" evidence="8">
    <location>
        <begin position="311"/>
        <end position="334"/>
    </location>
</feature>
<evidence type="ECO:0000313" key="10">
    <source>
        <dbReference type="EMBL" id="AYN37878.1"/>
    </source>
</evidence>
<evidence type="ECO:0000256" key="6">
    <source>
        <dbReference type="ARBA" id="ARBA00023136"/>
    </source>
</evidence>
<feature type="transmembrane region" description="Helical" evidence="8">
    <location>
        <begin position="235"/>
        <end position="258"/>
    </location>
</feature>
<dbReference type="OrthoDB" id="2365435at2"/>
<feature type="domain" description="SSD" evidence="9">
    <location>
        <begin position="201"/>
        <end position="333"/>
    </location>
</feature>
<feature type="compositionally biased region" description="Low complexity" evidence="7">
    <location>
        <begin position="697"/>
        <end position="711"/>
    </location>
</feature>
<reference evidence="10 11" key="1">
    <citation type="submission" date="2018-10" db="EMBL/GenBank/DDBJ databases">
        <title>The genome of Streptomyces dangxiongensis Z022.</title>
        <authorList>
            <person name="Zhang B."/>
        </authorList>
    </citation>
    <scope>NUCLEOTIDE SEQUENCE [LARGE SCALE GENOMIC DNA]</scope>
    <source>
        <strain evidence="10 11">Z022</strain>
    </source>
</reference>
<evidence type="ECO:0000256" key="7">
    <source>
        <dbReference type="SAM" id="MobiDB-lite"/>
    </source>
</evidence>
<feature type="transmembrane region" description="Helical" evidence="8">
    <location>
        <begin position="549"/>
        <end position="570"/>
    </location>
</feature>
<feature type="transmembrane region" description="Helical" evidence="8">
    <location>
        <begin position="525"/>
        <end position="542"/>
    </location>
</feature>
<dbReference type="InterPro" id="IPR050545">
    <property type="entry name" value="Mycobact_MmpL"/>
</dbReference>
<accession>A0A3G2J6P1</accession>
<feature type="region of interest" description="Disordered" evidence="7">
    <location>
        <begin position="697"/>
        <end position="730"/>
    </location>
</feature>
<evidence type="ECO:0000259" key="9">
    <source>
        <dbReference type="PROSITE" id="PS50156"/>
    </source>
</evidence>
<dbReference type="PROSITE" id="PS50156">
    <property type="entry name" value="SSD"/>
    <property type="match status" value="1"/>
</dbReference>
<comment type="similarity">
    <text evidence="2">Belongs to the resistance-nodulation-cell division (RND) (TC 2.A.6) family. MmpL subfamily.</text>
</comment>
<feature type="transmembrane region" description="Helical" evidence="8">
    <location>
        <begin position="627"/>
        <end position="650"/>
    </location>
</feature>
<evidence type="ECO:0000256" key="5">
    <source>
        <dbReference type="ARBA" id="ARBA00022989"/>
    </source>
</evidence>
<dbReference type="InterPro" id="IPR004869">
    <property type="entry name" value="MMPL_dom"/>
</dbReference>
<dbReference type="EMBL" id="CP033073">
    <property type="protein sequence ID" value="AYN37878.1"/>
    <property type="molecule type" value="Genomic_DNA"/>
</dbReference>
<keyword evidence="4 8" id="KW-0812">Transmembrane</keyword>
<organism evidence="10 11">
    <name type="scientific">Streptomyces dangxiongensis</name>
    <dbReference type="NCBI Taxonomy" id="1442032"/>
    <lineage>
        <taxon>Bacteria</taxon>
        <taxon>Bacillati</taxon>
        <taxon>Actinomycetota</taxon>
        <taxon>Actinomycetes</taxon>
        <taxon>Kitasatosporales</taxon>
        <taxon>Streptomycetaceae</taxon>
        <taxon>Streptomyces</taxon>
    </lineage>
</organism>
<feature type="transmembrane region" description="Helical" evidence="8">
    <location>
        <begin position="12"/>
        <end position="34"/>
    </location>
</feature>
<evidence type="ECO:0000313" key="11">
    <source>
        <dbReference type="Proteomes" id="UP000268329"/>
    </source>
</evidence>
<evidence type="ECO:0000256" key="3">
    <source>
        <dbReference type="ARBA" id="ARBA00022475"/>
    </source>
</evidence>
<sequence>MFRRIGNAVVRHPVWTIVAWLIAAVAIVATAPSLPSNSDESSFLPKSYESIKAAQLQERAFPSAFTPSAIALYQRTDGGKLTAADQKDVARITSDLGKKHIDQVQKVVPGQPSKDGRYDLTLVQMDSKNAGQPKQVDAARDLRAEVRKLTKGTHLDVKLGGSAAQALDQEDSSKRGQALIGIGTFVIILVTLLIIFRAPILAVLPLLLIGLVSAIANGLIAYATKLFDLQANSSISSILIVVLFGVGTDYFLFLIFRYRERLRAGDEPKQAMINAVARVGEAIASAAGAVIIAFLALVLSTLGFLKQMGPALAIAVAATLVAGLTLIPAVVSLIGPKVFWPSKSWQKEPENARFAALGRGVRRRPALTAVASGLILLALSLGTLGYKATFDLASGSMPKTKESMVVQDEMQKAYSAGAAAPTDVYLSTTDGKPLDRSAFDAYARKLGAVDGVADARMTQVNKQGTTADFTVTLKYEASTDKAIDAVGRVRDVAHSAAPGGTEALVGGMSSIYKDIDAAVNHDYRTVFPVAALLIMIILGLLLRSVVAPWYLMASVGLGFGATLGATVWIFQDGQGHSGLMFMLPVIMYLFVVAIGTDYNILMIARLREEAREGRDPREAAGMALRHAGPTVAAAGFILAATFATMMLAGNSLLMEMGFAVSFGIAVAAFIMAMFFTPSLTALIGHAAWWPGHGDRVATPAAGPTAGTDGLGPVHGDEDRDATHDPAGRRG</sequence>
<dbReference type="PANTHER" id="PTHR33406:SF6">
    <property type="entry name" value="MEMBRANE PROTEIN YDGH-RELATED"/>
    <property type="match status" value="1"/>
</dbReference>
<evidence type="ECO:0000256" key="2">
    <source>
        <dbReference type="ARBA" id="ARBA00010157"/>
    </source>
</evidence>
<dbReference type="KEGG" id="sdd:D9753_01665"/>
<dbReference type="Proteomes" id="UP000268329">
    <property type="component" value="Chromosome"/>
</dbReference>
<feature type="transmembrane region" description="Helical" evidence="8">
    <location>
        <begin position="178"/>
        <end position="196"/>
    </location>
</feature>
<dbReference type="GO" id="GO:0005886">
    <property type="term" value="C:plasma membrane"/>
    <property type="evidence" value="ECO:0007669"/>
    <property type="project" value="UniProtKB-SubCell"/>
</dbReference>
<keyword evidence="5 8" id="KW-1133">Transmembrane helix</keyword>
<feature type="transmembrane region" description="Helical" evidence="8">
    <location>
        <begin position="656"/>
        <end position="675"/>
    </location>
</feature>
<dbReference type="Pfam" id="PF03176">
    <property type="entry name" value="MMPL"/>
    <property type="match status" value="2"/>
</dbReference>